<comment type="similarity">
    <text evidence="1">Belongs to the peptidase C25 family.</text>
</comment>
<dbReference type="RefSeq" id="WP_183412897.1">
    <property type="nucleotide sequence ID" value="NZ_JACHYB010000001.1"/>
</dbReference>
<sequence>MKKVRALFDFVKFPVPVKIAFYNNVVEKLTGNTKFPEPDVLLAEAKTKVDKLNTTYLASKDGSHTAISAMYDAEEVVDHDLRLTAAYVNRIANGDETAILSAGFHTSKQPASIQKPVLAAIDGDNSGAINLVAKAIPKSRAYIWQMAKDKLPETEAGWGIVGYSTQAYLQLTELTVATRYYFRVAAITPTGNTDYTPAVMKLVV</sequence>
<proteinExistence type="inferred from homology"/>
<dbReference type="Proteomes" id="UP000544222">
    <property type="component" value="Unassembled WGS sequence"/>
</dbReference>
<evidence type="ECO:0000313" key="4">
    <source>
        <dbReference type="EMBL" id="MBB3187085.1"/>
    </source>
</evidence>
<protein>
    <recommendedName>
        <fullName evidence="6">Fibronectin type-III domain-containing protein</fullName>
    </recommendedName>
</protein>
<reference evidence="4 5" key="1">
    <citation type="submission" date="2020-08" db="EMBL/GenBank/DDBJ databases">
        <title>Genomic Encyclopedia of Type Strains, Phase IV (KMG-IV): sequencing the most valuable type-strain genomes for metagenomic binning, comparative biology and taxonomic classification.</title>
        <authorList>
            <person name="Goeker M."/>
        </authorList>
    </citation>
    <scope>NUCLEOTIDE SEQUENCE [LARGE SCALE GENOMIC DNA]</scope>
    <source>
        <strain evidence="4 5">DSM 27471</strain>
    </source>
</reference>
<dbReference type="GO" id="GO:0008234">
    <property type="term" value="F:cysteine-type peptidase activity"/>
    <property type="evidence" value="ECO:0007669"/>
    <property type="project" value="UniProtKB-KW"/>
</dbReference>
<evidence type="ECO:0000313" key="5">
    <source>
        <dbReference type="Proteomes" id="UP000544222"/>
    </source>
</evidence>
<gene>
    <name evidence="4" type="ORF">FHX64_001248</name>
</gene>
<accession>A0A7W5H1W6</accession>
<keyword evidence="5" id="KW-1185">Reference proteome</keyword>
<keyword evidence="2" id="KW-0645">Protease</keyword>
<organism evidence="4 5">
    <name type="scientific">Microbacter margulisiae</name>
    <dbReference type="NCBI Taxonomy" id="1350067"/>
    <lineage>
        <taxon>Bacteria</taxon>
        <taxon>Pseudomonadati</taxon>
        <taxon>Bacteroidota</taxon>
        <taxon>Bacteroidia</taxon>
        <taxon>Bacteroidales</taxon>
        <taxon>Porphyromonadaceae</taxon>
        <taxon>Microbacter</taxon>
    </lineage>
</organism>
<evidence type="ECO:0000256" key="3">
    <source>
        <dbReference type="ARBA" id="ARBA00022807"/>
    </source>
</evidence>
<keyword evidence="3" id="KW-0788">Thiol protease</keyword>
<evidence type="ECO:0000256" key="1">
    <source>
        <dbReference type="ARBA" id="ARBA00006067"/>
    </source>
</evidence>
<dbReference type="EMBL" id="JACHYB010000001">
    <property type="protein sequence ID" value="MBB3187085.1"/>
    <property type="molecule type" value="Genomic_DNA"/>
</dbReference>
<comment type="caution">
    <text evidence="4">The sequence shown here is derived from an EMBL/GenBank/DDBJ whole genome shotgun (WGS) entry which is preliminary data.</text>
</comment>
<evidence type="ECO:0008006" key="6">
    <source>
        <dbReference type="Google" id="ProtNLM"/>
    </source>
</evidence>
<name>A0A7W5H1W6_9PORP</name>
<keyword evidence="3" id="KW-0378">Hydrolase</keyword>
<evidence type="ECO:0000256" key="2">
    <source>
        <dbReference type="ARBA" id="ARBA00022670"/>
    </source>
</evidence>
<dbReference type="GO" id="GO:0006508">
    <property type="term" value="P:proteolysis"/>
    <property type="evidence" value="ECO:0007669"/>
    <property type="project" value="UniProtKB-KW"/>
</dbReference>
<dbReference type="InterPro" id="IPR013783">
    <property type="entry name" value="Ig-like_fold"/>
</dbReference>
<dbReference type="Gene3D" id="2.60.40.10">
    <property type="entry name" value="Immunoglobulins"/>
    <property type="match status" value="1"/>
</dbReference>
<dbReference type="AlphaFoldDB" id="A0A7W5H1W6"/>